<reference evidence="6 7" key="1">
    <citation type="submission" date="2019-10" db="EMBL/GenBank/DDBJ databases">
        <title>A soil myxobacterium in the family Polyangiaceae.</title>
        <authorList>
            <person name="Li Y."/>
            <person name="Wang J."/>
        </authorList>
    </citation>
    <scope>NUCLEOTIDE SEQUENCE [LARGE SCALE GENOMIC DNA]</scope>
    <source>
        <strain evidence="6 7">DSM 14734</strain>
    </source>
</reference>
<feature type="chain" id="PRO_5027014118" evidence="4">
    <location>
        <begin position="32"/>
        <end position="955"/>
    </location>
</feature>
<dbReference type="Gene3D" id="1.25.40.10">
    <property type="entry name" value="Tetratricopeptide repeat domain"/>
    <property type="match status" value="2"/>
</dbReference>
<accession>A0A6N7PYV2</accession>
<dbReference type="SMART" id="SM00028">
    <property type="entry name" value="TPR"/>
    <property type="match status" value="6"/>
</dbReference>
<dbReference type="Pfam" id="PF12770">
    <property type="entry name" value="CHAT"/>
    <property type="match status" value="1"/>
</dbReference>
<keyword evidence="2 3" id="KW-0802">TPR repeat</keyword>
<dbReference type="Pfam" id="PF13424">
    <property type="entry name" value="TPR_12"/>
    <property type="match status" value="2"/>
</dbReference>
<evidence type="ECO:0000259" key="5">
    <source>
        <dbReference type="Pfam" id="PF12770"/>
    </source>
</evidence>
<gene>
    <name evidence="6" type="ORF">GF068_18555</name>
</gene>
<evidence type="ECO:0000256" key="2">
    <source>
        <dbReference type="ARBA" id="ARBA00022803"/>
    </source>
</evidence>
<evidence type="ECO:0000313" key="6">
    <source>
        <dbReference type="EMBL" id="MRG93901.1"/>
    </source>
</evidence>
<dbReference type="EMBL" id="WJIE01000005">
    <property type="protein sequence ID" value="MRG93901.1"/>
    <property type="molecule type" value="Genomic_DNA"/>
</dbReference>
<dbReference type="PANTHER" id="PTHR45641">
    <property type="entry name" value="TETRATRICOPEPTIDE REPEAT PROTEIN (AFU_ORTHOLOGUE AFUA_6G03870)"/>
    <property type="match status" value="1"/>
</dbReference>
<keyword evidence="7" id="KW-1185">Reference proteome</keyword>
<feature type="signal peptide" evidence="4">
    <location>
        <begin position="1"/>
        <end position="31"/>
    </location>
</feature>
<dbReference type="InterPro" id="IPR019734">
    <property type="entry name" value="TPR_rpt"/>
</dbReference>
<keyword evidence="1" id="KW-0677">Repeat</keyword>
<evidence type="ECO:0000256" key="4">
    <source>
        <dbReference type="SAM" id="SignalP"/>
    </source>
</evidence>
<evidence type="ECO:0000313" key="7">
    <source>
        <dbReference type="Proteomes" id="UP000440224"/>
    </source>
</evidence>
<evidence type="ECO:0000256" key="1">
    <source>
        <dbReference type="ARBA" id="ARBA00022737"/>
    </source>
</evidence>
<keyword evidence="4" id="KW-0732">Signal</keyword>
<name>A0A6N7PYV2_9BACT</name>
<feature type="repeat" description="TPR" evidence="3">
    <location>
        <begin position="86"/>
        <end position="119"/>
    </location>
</feature>
<dbReference type="AlphaFoldDB" id="A0A6N7PYV2"/>
<feature type="repeat" description="TPR" evidence="3">
    <location>
        <begin position="209"/>
        <end position="242"/>
    </location>
</feature>
<dbReference type="PROSITE" id="PS50005">
    <property type="entry name" value="TPR"/>
    <property type="match status" value="3"/>
</dbReference>
<dbReference type="InterPro" id="IPR024983">
    <property type="entry name" value="CHAT_dom"/>
</dbReference>
<dbReference type="InterPro" id="IPR011990">
    <property type="entry name" value="TPR-like_helical_dom_sf"/>
</dbReference>
<organism evidence="6 7">
    <name type="scientific">Polyangium spumosum</name>
    <dbReference type="NCBI Taxonomy" id="889282"/>
    <lineage>
        <taxon>Bacteria</taxon>
        <taxon>Pseudomonadati</taxon>
        <taxon>Myxococcota</taxon>
        <taxon>Polyangia</taxon>
        <taxon>Polyangiales</taxon>
        <taxon>Polyangiaceae</taxon>
        <taxon>Polyangium</taxon>
    </lineage>
</organism>
<dbReference type="SUPFAM" id="SSF48452">
    <property type="entry name" value="TPR-like"/>
    <property type="match status" value="2"/>
</dbReference>
<comment type="caution">
    <text evidence="6">The sequence shown here is derived from an EMBL/GenBank/DDBJ whole genome shotgun (WGS) entry which is preliminary data.</text>
</comment>
<dbReference type="Proteomes" id="UP000440224">
    <property type="component" value="Unassembled WGS sequence"/>
</dbReference>
<dbReference type="Pfam" id="PF13374">
    <property type="entry name" value="TPR_10"/>
    <property type="match status" value="2"/>
</dbReference>
<sequence length="955" mass="102971">MVEPKVMRRLANAAFALTLALGTLSGGLARADTPAKPAAAVAEGDALEKEVESLYLAGKYAAALAAAQKLVALREQNLGKEHPKTGSALSDLGGMYLATGDYPKAEGFLRRAVEILEATKGQGDLLATALGNLATLLKKKGDMKGAERAYERAVALEEKGGAPREAALGTVLGNLAGLYMATGKLTQAEKLLLRAISLHDKPGLERSLVIDLANLGALYRGTGEHHKAADQYNRALPIAENLYGTMHPEVGRLYHNIAVFLASENQKDRAEAYYLKAEGILRKTLGPGHPSVADLYNDWAEAWVRRDMDRALALRMKGQDIDEKHLENALASGTEDDKLAYAAQLEETMRTALSFQWARGGRSLDTTRFVLRTVLRHKARVLESTAASMGALRERMSPEDRALLDELARVRGALASAIRRGPRGMTTEAFEKEVERLAKEADAIDAQITTRSVGFRRARKPVTIEAVAERIPEDAALVEFVRYTVKKLNHYSARGVNVRDEYLVYVLRRDGTLLHSQIYVPANVVDAKIARIRAGMQDPGDTKFYKELYLLQNLLLGRLLPHLKGVKHLLVAPDGDLALLPFGALLLDNGKFLLQEYAVTYLSSGRDLLRLGERDPKRSAPVLVASPDYDAPGDAGAAPLAEAPKGSLPLISRVKFTPLPGTAEEAAAVRPLLPSPRVQIDRIATETALKQVASPRILHVATHGFFLSEDGKAAQGRKRGFELEVPTQALPQIPAAGEATSRVRVTNPMLLSGIALAGANVRKGQIDDGILTAYEASALDLSGTELVVLSACETGIGDVDTVELEKGNRRFVREGVMGLRRALVLAGSETQVMSLWQVDDDATRDLMTAYYQKLFREGKGRSEAMREAQLMLFARPAQKHPFYWASFIVSGAWGPLEGVTAAKGPAPSAGRSAVPPGGARGCGCRVAGAQESTQAAWAGALFVLALAAARRARSG</sequence>
<proteinExistence type="predicted"/>
<feature type="domain" description="CHAT" evidence="5">
    <location>
        <begin position="551"/>
        <end position="891"/>
    </location>
</feature>
<evidence type="ECO:0000256" key="3">
    <source>
        <dbReference type="PROSITE-ProRule" id="PRU00339"/>
    </source>
</evidence>
<feature type="repeat" description="TPR" evidence="3">
    <location>
        <begin position="127"/>
        <end position="160"/>
    </location>
</feature>
<protein>
    <submittedName>
        <fullName evidence="6">CHAT domain-containing protein</fullName>
    </submittedName>
</protein>
<dbReference type="PANTHER" id="PTHR45641:SF19">
    <property type="entry name" value="NEPHROCYSTIN-3"/>
    <property type="match status" value="1"/>
</dbReference>
<dbReference type="OrthoDB" id="9761935at2"/>